<protein>
    <submittedName>
        <fullName evidence="3">Secondary metabolism biosynthetic enzyme</fullName>
    </submittedName>
</protein>
<accession>A0A9W9IQY3</accession>
<dbReference type="InterPro" id="IPR013154">
    <property type="entry name" value="ADH-like_N"/>
</dbReference>
<organism evidence="3 4">
    <name type="scientific">Penicillium capsulatum</name>
    <dbReference type="NCBI Taxonomy" id="69766"/>
    <lineage>
        <taxon>Eukaryota</taxon>
        <taxon>Fungi</taxon>
        <taxon>Dikarya</taxon>
        <taxon>Ascomycota</taxon>
        <taxon>Pezizomycotina</taxon>
        <taxon>Eurotiomycetes</taxon>
        <taxon>Eurotiomycetidae</taxon>
        <taxon>Eurotiales</taxon>
        <taxon>Aspergillaceae</taxon>
        <taxon>Penicillium</taxon>
    </lineage>
</organism>
<dbReference type="CDD" id="cd05289">
    <property type="entry name" value="MDR_like_2"/>
    <property type="match status" value="1"/>
</dbReference>
<keyword evidence="4" id="KW-1185">Reference proteome</keyword>
<dbReference type="Proteomes" id="UP001146351">
    <property type="component" value="Unassembled WGS sequence"/>
</dbReference>
<dbReference type="SMART" id="SM00829">
    <property type="entry name" value="PKS_ER"/>
    <property type="match status" value="1"/>
</dbReference>
<dbReference type="InterPro" id="IPR036291">
    <property type="entry name" value="NAD(P)-bd_dom_sf"/>
</dbReference>
<dbReference type="InterPro" id="IPR052585">
    <property type="entry name" value="Lipid_raft_assoc_Zn_ADH"/>
</dbReference>
<evidence type="ECO:0000313" key="4">
    <source>
        <dbReference type="Proteomes" id="UP001146351"/>
    </source>
</evidence>
<dbReference type="InterPro" id="IPR020843">
    <property type="entry name" value="ER"/>
</dbReference>
<dbReference type="Gene3D" id="3.90.180.10">
    <property type="entry name" value="Medium-chain alcohol dehydrogenases, catalytic domain"/>
    <property type="match status" value="1"/>
</dbReference>
<dbReference type="SUPFAM" id="SSF51735">
    <property type="entry name" value="NAD(P)-binding Rossmann-fold domains"/>
    <property type="match status" value="1"/>
</dbReference>
<feature type="region of interest" description="Disordered" evidence="1">
    <location>
        <begin position="1"/>
        <end position="41"/>
    </location>
</feature>
<dbReference type="SUPFAM" id="SSF50129">
    <property type="entry name" value="GroES-like"/>
    <property type="match status" value="1"/>
</dbReference>
<reference evidence="3" key="2">
    <citation type="journal article" date="2023" name="IMA Fungus">
        <title>Comparative genomic study of the Penicillium genus elucidates a diverse pangenome and 15 lateral gene transfer events.</title>
        <authorList>
            <person name="Petersen C."/>
            <person name="Sorensen T."/>
            <person name="Nielsen M.R."/>
            <person name="Sondergaard T.E."/>
            <person name="Sorensen J.L."/>
            <person name="Fitzpatrick D.A."/>
            <person name="Frisvad J.C."/>
            <person name="Nielsen K.L."/>
        </authorList>
    </citation>
    <scope>NUCLEOTIDE SEQUENCE</scope>
    <source>
        <strain evidence="3">IBT 21917</strain>
    </source>
</reference>
<proteinExistence type="predicted"/>
<dbReference type="AlphaFoldDB" id="A0A9W9IQY3"/>
<dbReference type="InterPro" id="IPR011032">
    <property type="entry name" value="GroES-like_sf"/>
</dbReference>
<dbReference type="Pfam" id="PF13602">
    <property type="entry name" value="ADH_zinc_N_2"/>
    <property type="match status" value="1"/>
</dbReference>
<dbReference type="Gene3D" id="3.40.50.720">
    <property type="entry name" value="NAD(P)-binding Rossmann-like Domain"/>
    <property type="match status" value="1"/>
</dbReference>
<dbReference type="GO" id="GO:0016491">
    <property type="term" value="F:oxidoreductase activity"/>
    <property type="evidence" value="ECO:0007669"/>
    <property type="project" value="InterPro"/>
</dbReference>
<reference evidence="3" key="1">
    <citation type="submission" date="2022-11" db="EMBL/GenBank/DDBJ databases">
        <authorList>
            <person name="Petersen C."/>
        </authorList>
    </citation>
    <scope>NUCLEOTIDE SEQUENCE</scope>
    <source>
        <strain evidence="3">IBT 21917</strain>
    </source>
</reference>
<evidence type="ECO:0000259" key="2">
    <source>
        <dbReference type="SMART" id="SM00829"/>
    </source>
</evidence>
<comment type="caution">
    <text evidence="3">The sequence shown here is derived from an EMBL/GenBank/DDBJ whole genome shotgun (WGS) entry which is preliminary data.</text>
</comment>
<gene>
    <name evidence="3" type="ORF">N7492_001124</name>
</gene>
<feature type="compositionally biased region" description="Pro residues" evidence="1">
    <location>
        <begin position="11"/>
        <end position="21"/>
    </location>
</feature>
<dbReference type="Pfam" id="PF08240">
    <property type="entry name" value="ADH_N"/>
    <property type="match status" value="1"/>
</dbReference>
<dbReference type="PANTHER" id="PTHR43482:SF4">
    <property type="entry name" value="ALCOHOL DEHYDROGENASE, PUTATIVE (AFU_ORTHOLOGUE AFUA_7G06260)-RELATED"/>
    <property type="match status" value="1"/>
</dbReference>
<dbReference type="PANTHER" id="PTHR43482">
    <property type="entry name" value="PROTEIN AST1-RELATED"/>
    <property type="match status" value="1"/>
</dbReference>
<dbReference type="OrthoDB" id="3509362at2759"/>
<evidence type="ECO:0000313" key="3">
    <source>
        <dbReference type="EMBL" id="KAJ5183508.1"/>
    </source>
</evidence>
<name>A0A9W9IQY3_9EURO</name>
<sequence>MQAIRLHPAQAPSPPYSPTNPAPVTSLHQDTIPIPRPSKPGELQVRIHGTTIIRDMLTWPETYAKDYAILGHDFAGIVTEVFSETSAFKPGDHVFGMSHADRASTWAEYAIVLESEVALKPARLGWEEAAALPLSAQTAYEALFEHAGVDAPRENPPPPASGKRVLITGAAGGVGMYLVQLAAHAGLRVVAATSSNTRNEEFLRGLGAQEPVEYPALEDVSSKFDIIIDTVGGDLLARCWQYIAPKGTLVSVDSASFDFVEEHRKRGILVEGVKALFFIIRGSSEALHALAGLADRGSLRSFVAQSFPLTRVQEAYEYASGRFPGRGKIVLTV</sequence>
<dbReference type="EMBL" id="JAPQKO010000001">
    <property type="protein sequence ID" value="KAJ5183508.1"/>
    <property type="molecule type" value="Genomic_DNA"/>
</dbReference>
<evidence type="ECO:0000256" key="1">
    <source>
        <dbReference type="SAM" id="MobiDB-lite"/>
    </source>
</evidence>
<feature type="domain" description="Enoyl reductase (ER)" evidence="2">
    <location>
        <begin position="22"/>
        <end position="331"/>
    </location>
</feature>